<proteinExistence type="predicted"/>
<dbReference type="AlphaFoldDB" id="R0LRN3"/>
<dbReference type="Proteomes" id="UP000296049">
    <property type="component" value="Unassembled WGS sequence"/>
</dbReference>
<gene>
    <name evidence="1" type="ORF">Anapl_08309</name>
</gene>
<protein>
    <submittedName>
        <fullName evidence="1">Uncharacterized protein</fullName>
    </submittedName>
</protein>
<evidence type="ECO:0000313" key="2">
    <source>
        <dbReference type="Proteomes" id="UP000296049"/>
    </source>
</evidence>
<keyword evidence="2" id="KW-1185">Reference proteome</keyword>
<sequence length="88" mass="9534">MGPIRLRTLPELEEKPYVDFPLPPSYIEIGNFDMRGTGIQLAAVSRSIASVILQATCSGEKGDYFAAENTRTGAESIVTSTLGCLLQR</sequence>
<dbReference type="EMBL" id="KB742890">
    <property type="protein sequence ID" value="EOB03103.1"/>
    <property type="molecule type" value="Genomic_DNA"/>
</dbReference>
<organism evidence="1 2">
    <name type="scientific">Anas platyrhynchos</name>
    <name type="common">Mallard</name>
    <name type="synonym">Anas boschas</name>
    <dbReference type="NCBI Taxonomy" id="8839"/>
    <lineage>
        <taxon>Eukaryota</taxon>
        <taxon>Metazoa</taxon>
        <taxon>Chordata</taxon>
        <taxon>Craniata</taxon>
        <taxon>Vertebrata</taxon>
        <taxon>Euteleostomi</taxon>
        <taxon>Archelosauria</taxon>
        <taxon>Archosauria</taxon>
        <taxon>Dinosauria</taxon>
        <taxon>Saurischia</taxon>
        <taxon>Theropoda</taxon>
        <taxon>Coelurosauria</taxon>
        <taxon>Aves</taxon>
        <taxon>Neognathae</taxon>
        <taxon>Galloanserae</taxon>
        <taxon>Anseriformes</taxon>
        <taxon>Anatidae</taxon>
        <taxon>Anatinae</taxon>
        <taxon>Anas</taxon>
    </lineage>
</organism>
<name>R0LRN3_ANAPL</name>
<accession>R0LRN3</accession>
<evidence type="ECO:0000313" key="1">
    <source>
        <dbReference type="EMBL" id="EOB03103.1"/>
    </source>
</evidence>
<reference evidence="2" key="1">
    <citation type="journal article" date="2013" name="Nat. Genet.">
        <title>The duck genome and transcriptome provide insight into an avian influenza virus reservoir species.</title>
        <authorList>
            <person name="Huang Y."/>
            <person name="Li Y."/>
            <person name="Burt D.W."/>
            <person name="Chen H."/>
            <person name="Zhang Y."/>
            <person name="Qian W."/>
            <person name="Kim H."/>
            <person name="Gan S."/>
            <person name="Zhao Y."/>
            <person name="Li J."/>
            <person name="Yi K."/>
            <person name="Feng H."/>
            <person name="Zhu P."/>
            <person name="Li B."/>
            <person name="Liu Q."/>
            <person name="Fairley S."/>
            <person name="Magor K.E."/>
            <person name="Du Z."/>
            <person name="Hu X."/>
            <person name="Goodman L."/>
            <person name="Tafer H."/>
            <person name="Vignal A."/>
            <person name="Lee T."/>
            <person name="Kim K.W."/>
            <person name="Sheng Z."/>
            <person name="An Y."/>
            <person name="Searle S."/>
            <person name="Herrero J."/>
            <person name="Groenen M.A."/>
            <person name="Crooijmans R.P."/>
            <person name="Faraut T."/>
            <person name="Cai Q."/>
            <person name="Webster R.G."/>
            <person name="Aldridge J.R."/>
            <person name="Warren W.C."/>
            <person name="Bartschat S."/>
            <person name="Kehr S."/>
            <person name="Marz M."/>
            <person name="Stadler P.F."/>
            <person name="Smith J."/>
            <person name="Kraus R.H."/>
            <person name="Zhao Y."/>
            <person name="Ren L."/>
            <person name="Fei J."/>
            <person name="Morisson M."/>
            <person name="Kaiser P."/>
            <person name="Griffin D.K."/>
            <person name="Rao M."/>
            <person name="Pitel F."/>
            <person name="Wang J."/>
            <person name="Li N."/>
        </authorList>
    </citation>
    <scope>NUCLEOTIDE SEQUENCE [LARGE SCALE GENOMIC DNA]</scope>
</reference>